<dbReference type="InterPro" id="IPR001611">
    <property type="entry name" value="Leu-rich_rpt"/>
</dbReference>
<dbReference type="Proteomes" id="UP000615446">
    <property type="component" value="Unassembled WGS sequence"/>
</dbReference>
<feature type="compositionally biased region" description="Low complexity" evidence="1">
    <location>
        <begin position="105"/>
        <end position="114"/>
    </location>
</feature>
<evidence type="ECO:0000313" key="2">
    <source>
        <dbReference type="EMBL" id="GES97043.1"/>
    </source>
</evidence>
<dbReference type="SUPFAM" id="SSF52047">
    <property type="entry name" value="RNI-like"/>
    <property type="match status" value="1"/>
</dbReference>
<sequence>MRRCFNIKYFDFSGAMALQNDALIIAIIKGSPNLKHLKISNNDIGDEVTKALVHTCYKLEYLDIRCCTFISELSICKTIKEIARSCLSLNSLDLEGCENIKSSNSEIESESSQSRALIISSEEGGP</sequence>
<dbReference type="Gene3D" id="3.80.10.10">
    <property type="entry name" value="Ribonuclease Inhibitor"/>
    <property type="match status" value="1"/>
</dbReference>
<protein>
    <submittedName>
        <fullName evidence="2">F-box/LRR-repeat protein 7-like</fullName>
    </submittedName>
</protein>
<name>A0A8H3LY02_9GLOM</name>
<dbReference type="InterPro" id="IPR032675">
    <property type="entry name" value="LRR_dom_sf"/>
</dbReference>
<proteinExistence type="predicted"/>
<evidence type="ECO:0000256" key="1">
    <source>
        <dbReference type="SAM" id="MobiDB-lite"/>
    </source>
</evidence>
<accession>A0A8H3LY02</accession>
<gene>
    <name evidence="2" type="ORF">RCL2_002363000</name>
</gene>
<dbReference type="Pfam" id="PF13516">
    <property type="entry name" value="LRR_6"/>
    <property type="match status" value="1"/>
</dbReference>
<comment type="caution">
    <text evidence="2">The sequence shown here is derived from an EMBL/GenBank/DDBJ whole genome shotgun (WGS) entry which is preliminary data.</text>
</comment>
<dbReference type="OrthoDB" id="550575at2759"/>
<feature type="region of interest" description="Disordered" evidence="1">
    <location>
        <begin position="105"/>
        <end position="126"/>
    </location>
</feature>
<reference evidence="2" key="1">
    <citation type="submission" date="2019-10" db="EMBL/GenBank/DDBJ databases">
        <title>Conservation and host-specific expression of non-tandemly repeated heterogenous ribosome RNA gene in arbuscular mycorrhizal fungi.</title>
        <authorList>
            <person name="Maeda T."/>
            <person name="Kobayashi Y."/>
            <person name="Nakagawa T."/>
            <person name="Ezawa T."/>
            <person name="Yamaguchi K."/>
            <person name="Bino T."/>
            <person name="Nishimoto Y."/>
            <person name="Shigenobu S."/>
            <person name="Kawaguchi M."/>
        </authorList>
    </citation>
    <scope>NUCLEOTIDE SEQUENCE</scope>
    <source>
        <strain evidence="2">HR1</strain>
    </source>
</reference>
<organism evidence="2 3">
    <name type="scientific">Rhizophagus clarus</name>
    <dbReference type="NCBI Taxonomy" id="94130"/>
    <lineage>
        <taxon>Eukaryota</taxon>
        <taxon>Fungi</taxon>
        <taxon>Fungi incertae sedis</taxon>
        <taxon>Mucoromycota</taxon>
        <taxon>Glomeromycotina</taxon>
        <taxon>Glomeromycetes</taxon>
        <taxon>Glomerales</taxon>
        <taxon>Glomeraceae</taxon>
        <taxon>Rhizophagus</taxon>
    </lineage>
</organism>
<evidence type="ECO:0000313" key="3">
    <source>
        <dbReference type="Proteomes" id="UP000615446"/>
    </source>
</evidence>
<dbReference type="AlphaFoldDB" id="A0A8H3LY02"/>
<dbReference type="EMBL" id="BLAL01000255">
    <property type="protein sequence ID" value="GES97043.1"/>
    <property type="molecule type" value="Genomic_DNA"/>
</dbReference>